<dbReference type="AlphaFoldDB" id="A0A363NY97"/>
<dbReference type="Proteomes" id="UP000250831">
    <property type="component" value="Unassembled WGS sequence"/>
</dbReference>
<evidence type="ECO:0000256" key="1">
    <source>
        <dbReference type="SAM" id="SignalP"/>
    </source>
</evidence>
<protein>
    <recommendedName>
        <fullName evidence="4">DUF4421 domain-containing protein</fullName>
    </recommendedName>
</protein>
<keyword evidence="1" id="KW-0732">Signal</keyword>
<organism evidence="2 3">
    <name type="scientific">Sphingobacterium athyrii</name>
    <dbReference type="NCBI Taxonomy" id="2152717"/>
    <lineage>
        <taxon>Bacteria</taxon>
        <taxon>Pseudomonadati</taxon>
        <taxon>Bacteroidota</taxon>
        <taxon>Sphingobacteriia</taxon>
        <taxon>Sphingobacteriales</taxon>
        <taxon>Sphingobacteriaceae</taxon>
        <taxon>Sphingobacterium</taxon>
    </lineage>
</organism>
<name>A0A363NY97_9SPHI</name>
<reference evidence="2 3" key="1">
    <citation type="submission" date="2018-04" db="EMBL/GenBank/DDBJ databases">
        <title>Sphingobacterium sp. M46 Genome.</title>
        <authorList>
            <person name="Cheng J."/>
            <person name="Li Y."/>
        </authorList>
    </citation>
    <scope>NUCLEOTIDE SEQUENCE [LARGE SCALE GENOMIC DNA]</scope>
    <source>
        <strain evidence="2 3">M46</strain>
    </source>
</reference>
<evidence type="ECO:0008006" key="4">
    <source>
        <dbReference type="Google" id="ProtNLM"/>
    </source>
</evidence>
<proteinExistence type="predicted"/>
<sequence>MKKNLVLLGSFALVCSSSAQTKDSIPQKVQAIVADKFPAARVLNLSYEYNGGYKYSSNVKGGVITRGKVESLHQAGGNLNVNFLNRRSWTLGTSLGYQYTSFNVQESDLSTQPQKMRKQDFHYHYESLNFSYFSKLFGKMVIYSASFMTDGSDKGIERMRGILTGTWVLKATRDVQMTIGLLGFIDPAAIIPVVPTFTYKQQYRDGWMIDVLLPKGAYVRKAMLRNGRLSLGADLSTTTFYLNDFWGSDKVYTFSQMEINSGLTYEHNLGRSFIATLKSGMKNIPRSRIFEKSERQNNYVWEASADPSFYVNVGLSFNPFAKKRR</sequence>
<dbReference type="RefSeq" id="WP_108632083.1">
    <property type="nucleotide sequence ID" value="NZ_QCXX01000001.1"/>
</dbReference>
<accession>A0A363NY97</accession>
<feature type="signal peptide" evidence="1">
    <location>
        <begin position="1"/>
        <end position="21"/>
    </location>
</feature>
<gene>
    <name evidence="2" type="ORF">DCO56_02010</name>
</gene>
<dbReference type="OrthoDB" id="1027207at2"/>
<evidence type="ECO:0000313" key="2">
    <source>
        <dbReference type="EMBL" id="PUV25775.1"/>
    </source>
</evidence>
<dbReference type="EMBL" id="QCXX01000001">
    <property type="protein sequence ID" value="PUV25775.1"/>
    <property type="molecule type" value="Genomic_DNA"/>
</dbReference>
<evidence type="ECO:0000313" key="3">
    <source>
        <dbReference type="Proteomes" id="UP000250831"/>
    </source>
</evidence>
<keyword evidence="3" id="KW-1185">Reference proteome</keyword>
<feature type="chain" id="PRO_5016916239" description="DUF4421 domain-containing protein" evidence="1">
    <location>
        <begin position="22"/>
        <end position="325"/>
    </location>
</feature>
<comment type="caution">
    <text evidence="2">The sequence shown here is derived from an EMBL/GenBank/DDBJ whole genome shotgun (WGS) entry which is preliminary data.</text>
</comment>